<evidence type="ECO:0000256" key="2">
    <source>
        <dbReference type="ARBA" id="ARBA00022741"/>
    </source>
</evidence>
<keyword evidence="4" id="KW-0067">ATP-binding</keyword>
<feature type="compositionally biased region" description="Low complexity" evidence="5">
    <location>
        <begin position="385"/>
        <end position="403"/>
    </location>
</feature>
<dbReference type="OrthoDB" id="4062651at2759"/>
<name>A0A6A6UM99_9PEZI</name>
<evidence type="ECO:0000259" key="6">
    <source>
        <dbReference type="PROSITE" id="PS50011"/>
    </source>
</evidence>
<evidence type="ECO:0000256" key="4">
    <source>
        <dbReference type="ARBA" id="ARBA00022840"/>
    </source>
</evidence>
<sequence length="638" mass="71505">MSSRTITSVVTSDTIALNAAVFGYAGHSLVTPHSAIKQIWWTEERIQAKVTRDFIVSKLRPDERAQLDQPVSFGSELTDATYIDWILDKTKRLFLILVEVGVPDQIFGAIDDVWDDHDLPIPLEDVDKLALSWKNDETLNRKFYSTQYSFLLRPLTEDAHIKYGPNEVIPLEYVHRLPPAAILQSWLKMHLPKEPNEIYVRRKVNLGATGDKVDPTKEAQFLADIQKARLIQHKHIAFVWASYTSKGNGFFLTTFEAEHTLKSFIDFRSAASLQKLTKTQRNETLLTWLHCLADALASIHDQGMYHCAITPSNILIDGENQIAFSDIGSLKTFQTEKKHDPSEGYNYGAPENHATKPLPFLNSSPESSFSRFTHRRKKSTDSKRSSTTKSRQSSHSSGNSVSSLPDIVPPLVECQTPSVYFGQQADVFSLACIFTDIITYMIKKKLSDFVKYRTTKRKDSITSSPSKGNADSSFHNNLGKITDWTEVLEAEAAVQDDPTCRAIPLLMRLVRWMMSPNPLHRPSAAEVRERVFDILIGHAGVESVCCHSAHRAMPGNSAPTVPRLTLPPKPMKGGDEVKSRAGPSGSSEQRKQTQRKPVPLYIPKDSETSVNNVPPSPSKTSSSFSGFVRGLKWRKQNT</sequence>
<evidence type="ECO:0000313" key="8">
    <source>
        <dbReference type="Proteomes" id="UP000799302"/>
    </source>
</evidence>
<accession>A0A6A6UM99</accession>
<feature type="domain" description="Protein kinase" evidence="6">
    <location>
        <begin position="171"/>
        <end position="541"/>
    </location>
</feature>
<evidence type="ECO:0000256" key="5">
    <source>
        <dbReference type="SAM" id="MobiDB-lite"/>
    </source>
</evidence>
<dbReference type="GO" id="GO:0005634">
    <property type="term" value="C:nucleus"/>
    <property type="evidence" value="ECO:0007669"/>
    <property type="project" value="TreeGrafter"/>
</dbReference>
<feature type="compositionally biased region" description="Low complexity" evidence="5">
    <location>
        <begin position="608"/>
        <end position="625"/>
    </location>
</feature>
<dbReference type="GO" id="GO:0005737">
    <property type="term" value="C:cytoplasm"/>
    <property type="evidence" value="ECO:0007669"/>
    <property type="project" value="TreeGrafter"/>
</dbReference>
<keyword evidence="2" id="KW-0547">Nucleotide-binding</keyword>
<feature type="region of interest" description="Disordered" evidence="5">
    <location>
        <begin position="552"/>
        <end position="638"/>
    </location>
</feature>
<dbReference type="Pfam" id="PF00069">
    <property type="entry name" value="Pkinase"/>
    <property type="match status" value="1"/>
</dbReference>
<keyword evidence="1" id="KW-0808">Transferase</keyword>
<dbReference type="InterPro" id="IPR050339">
    <property type="entry name" value="CC_SR_Kinase"/>
</dbReference>
<protein>
    <submittedName>
        <fullName evidence="7">Kinase-like protein</fullName>
    </submittedName>
</protein>
<dbReference type="PANTHER" id="PTHR11042">
    <property type="entry name" value="EUKARYOTIC TRANSLATION INITIATION FACTOR 2-ALPHA KINASE EIF2-ALPHA KINASE -RELATED"/>
    <property type="match status" value="1"/>
</dbReference>
<dbReference type="InterPro" id="IPR011009">
    <property type="entry name" value="Kinase-like_dom_sf"/>
</dbReference>
<dbReference type="Gene3D" id="1.10.510.10">
    <property type="entry name" value="Transferase(Phosphotransferase) domain 1"/>
    <property type="match status" value="1"/>
</dbReference>
<keyword evidence="8" id="KW-1185">Reference proteome</keyword>
<evidence type="ECO:0000256" key="1">
    <source>
        <dbReference type="ARBA" id="ARBA00022679"/>
    </source>
</evidence>
<dbReference type="EMBL" id="MU004231">
    <property type="protein sequence ID" value="KAF2672816.1"/>
    <property type="molecule type" value="Genomic_DNA"/>
</dbReference>
<dbReference type="InterPro" id="IPR000719">
    <property type="entry name" value="Prot_kinase_dom"/>
</dbReference>
<dbReference type="SMART" id="SM00220">
    <property type="entry name" value="S_TKc"/>
    <property type="match status" value="1"/>
</dbReference>
<organism evidence="7 8">
    <name type="scientific">Microthyrium microscopicum</name>
    <dbReference type="NCBI Taxonomy" id="703497"/>
    <lineage>
        <taxon>Eukaryota</taxon>
        <taxon>Fungi</taxon>
        <taxon>Dikarya</taxon>
        <taxon>Ascomycota</taxon>
        <taxon>Pezizomycotina</taxon>
        <taxon>Dothideomycetes</taxon>
        <taxon>Dothideomycetes incertae sedis</taxon>
        <taxon>Microthyriales</taxon>
        <taxon>Microthyriaceae</taxon>
        <taxon>Microthyrium</taxon>
    </lineage>
</organism>
<feature type="region of interest" description="Disordered" evidence="5">
    <location>
        <begin position="365"/>
        <end position="404"/>
    </location>
</feature>
<dbReference type="GO" id="GO:0004713">
    <property type="term" value="F:protein tyrosine kinase activity"/>
    <property type="evidence" value="ECO:0007669"/>
    <property type="project" value="TreeGrafter"/>
</dbReference>
<dbReference type="GO" id="GO:0110031">
    <property type="term" value="P:negative regulation of G2/MI transition of meiotic cell cycle"/>
    <property type="evidence" value="ECO:0007669"/>
    <property type="project" value="TreeGrafter"/>
</dbReference>
<proteinExistence type="predicted"/>
<dbReference type="PROSITE" id="PS50011">
    <property type="entry name" value="PROTEIN_KINASE_DOM"/>
    <property type="match status" value="1"/>
</dbReference>
<evidence type="ECO:0000256" key="3">
    <source>
        <dbReference type="ARBA" id="ARBA00022777"/>
    </source>
</evidence>
<dbReference type="AlphaFoldDB" id="A0A6A6UM99"/>
<gene>
    <name evidence="7" type="ORF">BT63DRAFT_367575</name>
</gene>
<dbReference type="GO" id="GO:0005524">
    <property type="term" value="F:ATP binding"/>
    <property type="evidence" value="ECO:0007669"/>
    <property type="project" value="UniProtKB-KW"/>
</dbReference>
<dbReference type="SUPFAM" id="SSF56112">
    <property type="entry name" value="Protein kinase-like (PK-like)"/>
    <property type="match status" value="1"/>
</dbReference>
<evidence type="ECO:0000313" key="7">
    <source>
        <dbReference type="EMBL" id="KAF2672816.1"/>
    </source>
</evidence>
<keyword evidence="3 7" id="KW-0418">Kinase</keyword>
<dbReference type="PANTHER" id="PTHR11042:SF190">
    <property type="entry name" value="MITOSIS INHIBITOR PROTEIN KINASE MIK1"/>
    <property type="match status" value="1"/>
</dbReference>
<reference evidence="7" key="1">
    <citation type="journal article" date="2020" name="Stud. Mycol.">
        <title>101 Dothideomycetes genomes: a test case for predicting lifestyles and emergence of pathogens.</title>
        <authorList>
            <person name="Haridas S."/>
            <person name="Albert R."/>
            <person name="Binder M."/>
            <person name="Bloem J."/>
            <person name="Labutti K."/>
            <person name="Salamov A."/>
            <person name="Andreopoulos B."/>
            <person name="Baker S."/>
            <person name="Barry K."/>
            <person name="Bills G."/>
            <person name="Bluhm B."/>
            <person name="Cannon C."/>
            <person name="Castanera R."/>
            <person name="Culley D."/>
            <person name="Daum C."/>
            <person name="Ezra D."/>
            <person name="Gonzalez J."/>
            <person name="Henrissat B."/>
            <person name="Kuo A."/>
            <person name="Liang C."/>
            <person name="Lipzen A."/>
            <person name="Lutzoni F."/>
            <person name="Magnuson J."/>
            <person name="Mondo S."/>
            <person name="Nolan M."/>
            <person name="Ohm R."/>
            <person name="Pangilinan J."/>
            <person name="Park H.-J."/>
            <person name="Ramirez L."/>
            <person name="Alfaro M."/>
            <person name="Sun H."/>
            <person name="Tritt A."/>
            <person name="Yoshinaga Y."/>
            <person name="Zwiers L.-H."/>
            <person name="Turgeon B."/>
            <person name="Goodwin S."/>
            <person name="Spatafora J."/>
            <person name="Crous P."/>
            <person name="Grigoriev I."/>
        </authorList>
    </citation>
    <scope>NUCLEOTIDE SEQUENCE</scope>
    <source>
        <strain evidence="7">CBS 115976</strain>
    </source>
</reference>
<dbReference type="Proteomes" id="UP000799302">
    <property type="component" value="Unassembled WGS sequence"/>
</dbReference>